<dbReference type="GO" id="GO:0031177">
    <property type="term" value="F:phosphopantetheine binding"/>
    <property type="evidence" value="ECO:0007669"/>
    <property type="project" value="TreeGrafter"/>
</dbReference>
<dbReference type="PANTHER" id="PTHR45527">
    <property type="entry name" value="NONRIBOSOMAL PEPTIDE SYNTHETASE"/>
    <property type="match status" value="1"/>
</dbReference>
<keyword evidence="3" id="KW-0808">Transferase</keyword>
<evidence type="ECO:0000256" key="2">
    <source>
        <dbReference type="ARBA" id="ARBA00022598"/>
    </source>
</evidence>
<dbReference type="Proteomes" id="UP000054544">
    <property type="component" value="Unassembled WGS sequence"/>
</dbReference>
<dbReference type="SUPFAM" id="SSF52777">
    <property type="entry name" value="CoA-dependent acyltransferases"/>
    <property type="match status" value="1"/>
</dbReference>
<organism evidence="5 6">
    <name type="scientific">Metarhizium anisopliae BRIP 53293</name>
    <dbReference type="NCBI Taxonomy" id="1291518"/>
    <lineage>
        <taxon>Eukaryota</taxon>
        <taxon>Fungi</taxon>
        <taxon>Dikarya</taxon>
        <taxon>Ascomycota</taxon>
        <taxon>Pezizomycotina</taxon>
        <taxon>Sordariomycetes</taxon>
        <taxon>Hypocreomycetidae</taxon>
        <taxon>Hypocreales</taxon>
        <taxon>Clavicipitaceae</taxon>
        <taxon>Metarhizium</taxon>
    </lineage>
</organism>
<comment type="pathway">
    <text evidence="1">Alkaloid biosynthesis; ergot alkaloid biosynthesis.</text>
</comment>
<reference evidence="6" key="1">
    <citation type="journal article" date="2014" name="BMC Genomics">
        <title>The genome sequence of the biocontrol fungus Metarhizium anisopliae and comparative genomics of Metarhizium species.</title>
        <authorList>
            <person name="Pattemore J.A."/>
            <person name="Hane J.K."/>
            <person name="Williams A.H."/>
            <person name="Wilson B.A."/>
            <person name="Stodart B.J."/>
            <person name="Ash G.J."/>
        </authorList>
    </citation>
    <scope>NUCLEOTIDE SEQUENCE [LARGE SCALE GENOMIC DNA]</scope>
    <source>
        <strain evidence="6">BRIP 53293</strain>
    </source>
</reference>
<dbReference type="STRING" id="1291518.A0A0D9P0P3"/>
<dbReference type="PANTHER" id="PTHR45527:SF16">
    <property type="entry name" value="NONRIBOSOMAL PEPTIDE SYNTHASE ATNA-RELATED"/>
    <property type="match status" value="1"/>
</dbReference>
<dbReference type="GO" id="GO:0043041">
    <property type="term" value="P:amino acid activation for nonribosomal peptide biosynthetic process"/>
    <property type="evidence" value="ECO:0007669"/>
    <property type="project" value="TreeGrafter"/>
</dbReference>
<evidence type="ECO:0000313" key="6">
    <source>
        <dbReference type="Proteomes" id="UP000054544"/>
    </source>
</evidence>
<dbReference type="GO" id="GO:0016874">
    <property type="term" value="F:ligase activity"/>
    <property type="evidence" value="ECO:0007669"/>
    <property type="project" value="UniProtKB-KW"/>
</dbReference>
<keyword evidence="6" id="KW-1185">Reference proteome</keyword>
<evidence type="ECO:0000259" key="4">
    <source>
        <dbReference type="Pfam" id="PF00668"/>
    </source>
</evidence>
<dbReference type="Pfam" id="PF00668">
    <property type="entry name" value="Condensation"/>
    <property type="match status" value="1"/>
</dbReference>
<name>A0A0D9P0P3_METAN</name>
<evidence type="ECO:0000256" key="3">
    <source>
        <dbReference type="ARBA" id="ARBA00022679"/>
    </source>
</evidence>
<dbReference type="GO" id="GO:0005737">
    <property type="term" value="C:cytoplasm"/>
    <property type="evidence" value="ECO:0007669"/>
    <property type="project" value="TreeGrafter"/>
</dbReference>
<gene>
    <name evidence="5" type="ORF">H634G_04068</name>
</gene>
<dbReference type="Gene3D" id="3.30.559.10">
    <property type="entry name" value="Chloramphenicol acetyltransferase-like domain"/>
    <property type="match status" value="1"/>
</dbReference>
<dbReference type="InterPro" id="IPR023213">
    <property type="entry name" value="CAT-like_dom_sf"/>
</dbReference>
<dbReference type="GO" id="GO:0016740">
    <property type="term" value="F:transferase activity"/>
    <property type="evidence" value="ECO:0007669"/>
    <property type="project" value="UniProtKB-KW"/>
</dbReference>
<protein>
    <recommendedName>
        <fullName evidence="4">Condensation domain-containing protein</fullName>
    </recommendedName>
</protein>
<feature type="domain" description="Condensation" evidence="4">
    <location>
        <begin position="3"/>
        <end position="79"/>
    </location>
</feature>
<evidence type="ECO:0000256" key="1">
    <source>
        <dbReference type="ARBA" id="ARBA00005107"/>
    </source>
</evidence>
<dbReference type="AlphaFoldDB" id="A0A0D9P0P3"/>
<dbReference type="GO" id="GO:0044550">
    <property type="term" value="P:secondary metabolite biosynthetic process"/>
    <property type="evidence" value="ECO:0007669"/>
    <property type="project" value="TreeGrafter"/>
</dbReference>
<evidence type="ECO:0000313" key="5">
    <source>
        <dbReference type="EMBL" id="KJK79829.1"/>
    </source>
</evidence>
<accession>A0A0D9P0P3</accession>
<proteinExistence type="predicted"/>
<dbReference type="EMBL" id="KE384729">
    <property type="protein sequence ID" value="KJK79829.1"/>
    <property type="molecule type" value="Genomic_DNA"/>
</dbReference>
<dbReference type="InterPro" id="IPR001242">
    <property type="entry name" value="Condensation_dom"/>
</dbReference>
<keyword evidence="2" id="KW-0436">Ligase</keyword>
<sequence>MATSFQVVWGLVFSAHTGRDDALFGYMTANRDVPIEGVGDIVGPLVNMILCRIDKSYGSLADMLSRAQDDFLESLTHQHGLIGSVLPVRRSVMSLRYLDSRVARVGNADRLRDGGIQLEQFWGDDPNEWDITLGAQEKSGSSGHDVIHTCIGYWSDSISQEEA</sequence>
<dbReference type="OrthoDB" id="5150254at2759"/>
<dbReference type="Gene3D" id="3.30.559.30">
    <property type="entry name" value="Nonribosomal peptide synthetase, condensation domain"/>
    <property type="match status" value="1"/>
</dbReference>